<keyword evidence="3" id="KW-0964">Secreted</keyword>
<dbReference type="CDD" id="cd07412">
    <property type="entry name" value="MPP_YhcR_N"/>
    <property type="match status" value="1"/>
</dbReference>
<dbReference type="PRINTS" id="PR01607">
    <property type="entry name" value="APYRASEFAMLY"/>
</dbReference>
<dbReference type="PANTHER" id="PTHR11575:SF24">
    <property type="entry name" value="5'-NUCLEOTIDASE"/>
    <property type="match status" value="1"/>
</dbReference>
<feature type="domain" description="Calcineurin-like phosphoesterase" evidence="6">
    <location>
        <begin position="37"/>
        <end position="287"/>
    </location>
</feature>
<dbReference type="GO" id="GO:0030288">
    <property type="term" value="C:outer membrane-bounded periplasmic space"/>
    <property type="evidence" value="ECO:0007669"/>
    <property type="project" value="TreeGrafter"/>
</dbReference>
<dbReference type="InterPro" id="IPR041831">
    <property type="entry name" value="YhcR_MPP"/>
</dbReference>
<dbReference type="eggNOG" id="COG0737">
    <property type="taxonomic scope" value="Bacteria"/>
</dbReference>
<evidence type="ECO:0000313" key="8">
    <source>
        <dbReference type="EMBL" id="ABD86715.1"/>
    </source>
</evidence>
<evidence type="ECO:0000256" key="4">
    <source>
        <dbReference type="ARBA" id="ARBA00022729"/>
    </source>
</evidence>
<dbReference type="FunFam" id="3.90.780.10:FF:000004">
    <property type="entry name" value="UDP-sugar hydrolase, putative"/>
    <property type="match status" value="1"/>
</dbReference>
<keyword evidence="5" id="KW-0378">Hydrolase</keyword>
<dbReference type="RefSeq" id="WP_011471620.1">
    <property type="nucleotide sequence ID" value="NC_007925.1"/>
</dbReference>
<dbReference type="SUPFAM" id="SSF56300">
    <property type="entry name" value="Metallo-dependent phosphatases"/>
    <property type="match status" value="1"/>
</dbReference>
<dbReference type="InterPro" id="IPR036907">
    <property type="entry name" value="5'-Nucleotdase_C_sf"/>
</dbReference>
<accession>Q21A71</accession>
<gene>
    <name evidence="8" type="ordered locus">RPC_1152</name>
</gene>
<name>Q21A71_RHOPB</name>
<evidence type="ECO:0000256" key="3">
    <source>
        <dbReference type="ARBA" id="ARBA00022525"/>
    </source>
</evidence>
<feature type="chain" id="PRO_5005142800" evidence="5">
    <location>
        <begin position="28"/>
        <end position="558"/>
    </location>
</feature>
<keyword evidence="5" id="KW-0547">Nucleotide-binding</keyword>
<dbReference type="Gene3D" id="3.60.21.10">
    <property type="match status" value="1"/>
</dbReference>
<evidence type="ECO:0000259" key="6">
    <source>
        <dbReference type="Pfam" id="PF00149"/>
    </source>
</evidence>
<dbReference type="InterPro" id="IPR006146">
    <property type="entry name" value="5'-Nucleotdase_CS"/>
</dbReference>
<reference evidence="8" key="1">
    <citation type="submission" date="2006-03" db="EMBL/GenBank/DDBJ databases">
        <title>Complete sequence of Rhodopseudomonas palustris BisB18.</title>
        <authorList>
            <consortium name="US DOE Joint Genome Institute"/>
            <person name="Copeland A."/>
            <person name="Lucas S."/>
            <person name="Lapidus A."/>
            <person name="Barry K."/>
            <person name="Detter J.C."/>
            <person name="Glavina del Rio T."/>
            <person name="Hammon N."/>
            <person name="Israni S."/>
            <person name="Dalin E."/>
            <person name="Tice H."/>
            <person name="Pitluck S."/>
            <person name="Chain P."/>
            <person name="Malfatti S."/>
            <person name="Shin M."/>
            <person name="Vergez L."/>
            <person name="Schmutz J."/>
            <person name="Larimer F."/>
            <person name="Land M."/>
            <person name="Hauser L."/>
            <person name="Pelletier D.A."/>
            <person name="Kyrpides N."/>
            <person name="Anderson I."/>
            <person name="Oda Y."/>
            <person name="Harwood C.S."/>
            <person name="Richardson P."/>
        </authorList>
    </citation>
    <scope>NUCLEOTIDE SEQUENCE [LARGE SCALE GENOMIC DNA]</scope>
    <source>
        <strain evidence="8">BisB18</strain>
    </source>
</reference>
<dbReference type="GO" id="GO:0000166">
    <property type="term" value="F:nucleotide binding"/>
    <property type="evidence" value="ECO:0007669"/>
    <property type="project" value="UniProtKB-KW"/>
</dbReference>
<dbReference type="InterPro" id="IPR008334">
    <property type="entry name" value="5'-Nucleotdase_C"/>
</dbReference>
<dbReference type="Pfam" id="PF02872">
    <property type="entry name" value="5_nucleotid_C"/>
    <property type="match status" value="1"/>
</dbReference>
<dbReference type="Pfam" id="PF00149">
    <property type="entry name" value="Metallophos"/>
    <property type="match status" value="1"/>
</dbReference>
<organism evidence="8">
    <name type="scientific">Rhodopseudomonas palustris (strain BisB18)</name>
    <dbReference type="NCBI Taxonomy" id="316056"/>
    <lineage>
        <taxon>Bacteria</taxon>
        <taxon>Pseudomonadati</taxon>
        <taxon>Pseudomonadota</taxon>
        <taxon>Alphaproteobacteria</taxon>
        <taxon>Hyphomicrobiales</taxon>
        <taxon>Nitrobacteraceae</taxon>
        <taxon>Rhodopseudomonas</taxon>
    </lineage>
</organism>
<evidence type="ECO:0000256" key="1">
    <source>
        <dbReference type="ARBA" id="ARBA00004613"/>
    </source>
</evidence>
<evidence type="ECO:0000256" key="2">
    <source>
        <dbReference type="ARBA" id="ARBA00006654"/>
    </source>
</evidence>
<protein>
    <submittedName>
        <fullName evidence="8">5'-Nucleotidase-like</fullName>
    </submittedName>
</protein>
<dbReference type="KEGG" id="rpc:RPC_1152"/>
<feature type="signal peptide" evidence="5">
    <location>
        <begin position="1"/>
        <end position="27"/>
    </location>
</feature>
<dbReference type="EMBL" id="CP000301">
    <property type="protein sequence ID" value="ABD86715.1"/>
    <property type="molecule type" value="Genomic_DNA"/>
</dbReference>
<dbReference type="GO" id="GO:0005576">
    <property type="term" value="C:extracellular region"/>
    <property type="evidence" value="ECO:0007669"/>
    <property type="project" value="UniProtKB-SubCell"/>
</dbReference>
<proteinExistence type="inferred from homology"/>
<dbReference type="AlphaFoldDB" id="Q21A71"/>
<dbReference type="GO" id="GO:0008253">
    <property type="term" value="F:5'-nucleotidase activity"/>
    <property type="evidence" value="ECO:0007669"/>
    <property type="project" value="TreeGrafter"/>
</dbReference>
<keyword evidence="4 5" id="KW-0732">Signal</keyword>
<dbReference type="PROSITE" id="PS51257">
    <property type="entry name" value="PROKAR_LIPOPROTEIN"/>
    <property type="match status" value="1"/>
</dbReference>
<dbReference type="GO" id="GO:0046872">
    <property type="term" value="F:metal ion binding"/>
    <property type="evidence" value="ECO:0007669"/>
    <property type="project" value="InterPro"/>
</dbReference>
<dbReference type="OrthoDB" id="9803927at2"/>
<dbReference type="Gene3D" id="3.90.780.10">
    <property type="entry name" value="5'-Nucleotidase, C-terminal domain"/>
    <property type="match status" value="1"/>
</dbReference>
<dbReference type="PROSITE" id="PS00785">
    <property type="entry name" value="5_NUCLEOTIDASE_1"/>
    <property type="match status" value="1"/>
</dbReference>
<dbReference type="PANTHER" id="PTHR11575">
    <property type="entry name" value="5'-NUCLEOTIDASE-RELATED"/>
    <property type="match status" value="1"/>
</dbReference>
<comment type="subcellular location">
    <subcellularLocation>
        <location evidence="1">Secreted</location>
    </subcellularLocation>
</comment>
<sequence length="558" mass="59031">MTPNHHRFASFAAALLLAGLAGCDAMAQQSQDTVEVRILAINDFHGNLLPPPGGLAIHDPADPAKTINVPAGGAEHMATLVKQLREGHPNSIFVAAGDLIGASPFLSAMFHDEPTIESLSMMGLSLASVGNHEFDEGKTELLRMQNGGCHPFDGCRGPHPFLGAKFKYLAASTIEVATDKPILPPYAIREFSGVPVGFIGLTLRATPTLVSPPGVAGLEFRDEAETVNRLVPELQAKGVEAIVVLIHEGGFPTGDYNACPGISGPIVDIVRKLDHAVDVVISGHTHRAYNCRIDGRLVTSGDKYGTLVTAIDLKLDRKTRDVISAKADNVIVGHDTAKDAAQTKLIADYDRVAGPLAARPAGSVTAALPRMPNAAGESVLGDVVADAQLFATRAADRGGAVIAFTNPGGIRSEIAMKDDGKVSYGDVFASQPFRNQLVTLTLTGAQIKQALEQQWQDPARPRILQVSGDFSYAWDGAAEPGNRIVADQMRLGGAPIDLGKSYRVTINAFLAVGGDGFTAFKAGHDPRVGVYDVDALDAYFRANSPIAPTPADRIRRLN</sequence>
<dbReference type="InterPro" id="IPR006179">
    <property type="entry name" value="5_nucleotidase/apyrase"/>
</dbReference>
<dbReference type="HOGENOM" id="CLU_005854_5_2_5"/>
<evidence type="ECO:0000256" key="5">
    <source>
        <dbReference type="RuleBase" id="RU362119"/>
    </source>
</evidence>
<comment type="similarity">
    <text evidence="2 5">Belongs to the 5'-nucleotidase family.</text>
</comment>
<dbReference type="InterPro" id="IPR029052">
    <property type="entry name" value="Metallo-depent_PP-like"/>
</dbReference>
<feature type="domain" description="5'-Nucleotidase C-terminal" evidence="7">
    <location>
        <begin position="368"/>
        <end position="521"/>
    </location>
</feature>
<evidence type="ECO:0000259" key="7">
    <source>
        <dbReference type="Pfam" id="PF02872"/>
    </source>
</evidence>
<dbReference type="GO" id="GO:0009166">
    <property type="term" value="P:nucleotide catabolic process"/>
    <property type="evidence" value="ECO:0007669"/>
    <property type="project" value="InterPro"/>
</dbReference>
<dbReference type="GO" id="GO:0008768">
    <property type="term" value="F:UDP-sugar diphosphatase activity"/>
    <property type="evidence" value="ECO:0007669"/>
    <property type="project" value="TreeGrafter"/>
</dbReference>
<dbReference type="STRING" id="316056.RPC_1152"/>
<dbReference type="FunFam" id="3.60.21.10:FF:000070">
    <property type="entry name" value="5`-nucleotidase family protein"/>
    <property type="match status" value="1"/>
</dbReference>
<dbReference type="InterPro" id="IPR004843">
    <property type="entry name" value="Calcineurin-like_PHP"/>
</dbReference>
<dbReference type="SUPFAM" id="SSF55816">
    <property type="entry name" value="5'-nucleotidase (syn. UDP-sugar hydrolase), C-terminal domain"/>
    <property type="match status" value="1"/>
</dbReference>